<evidence type="ECO:0000259" key="14">
    <source>
        <dbReference type="PROSITE" id="PS50262"/>
    </source>
</evidence>
<keyword evidence="4 13" id="KW-0812">Transmembrane</keyword>
<dbReference type="Pfam" id="PF13853">
    <property type="entry name" value="7tm_4"/>
    <property type="match status" value="1"/>
</dbReference>
<feature type="transmembrane region" description="Helical" evidence="13">
    <location>
        <begin position="285"/>
        <end position="305"/>
    </location>
</feature>
<dbReference type="GeneTree" id="ENSGT00930000152706"/>
<evidence type="ECO:0000256" key="13">
    <source>
        <dbReference type="SAM" id="Phobius"/>
    </source>
</evidence>
<evidence type="ECO:0000256" key="3">
    <source>
        <dbReference type="ARBA" id="ARBA00022606"/>
    </source>
</evidence>
<evidence type="ECO:0000256" key="8">
    <source>
        <dbReference type="ARBA" id="ARBA00023136"/>
    </source>
</evidence>
<feature type="transmembrane region" description="Helical" evidence="13">
    <location>
        <begin position="153"/>
        <end position="178"/>
    </location>
</feature>
<evidence type="ECO:0000256" key="5">
    <source>
        <dbReference type="ARBA" id="ARBA00022725"/>
    </source>
</evidence>
<keyword evidence="3" id="KW-0716">Sensory transduction</keyword>
<reference evidence="15" key="2">
    <citation type="submission" date="2025-09" db="UniProtKB">
        <authorList>
            <consortium name="Ensembl"/>
        </authorList>
    </citation>
    <scope>IDENTIFICATION</scope>
</reference>
<dbReference type="Ensembl" id="ENSEBUT00000001759.1">
    <property type="protein sequence ID" value="ENSEBUP00000001431.1"/>
    <property type="gene ID" value="ENSEBUG00000001235.1"/>
</dbReference>
<dbReference type="GO" id="GO:0004930">
    <property type="term" value="F:G protein-coupled receptor activity"/>
    <property type="evidence" value="ECO:0007669"/>
    <property type="project" value="UniProtKB-KW"/>
</dbReference>
<keyword evidence="2" id="KW-1003">Cell membrane</keyword>
<dbReference type="InterPro" id="IPR050939">
    <property type="entry name" value="Olfactory_GPCR1"/>
</dbReference>
<keyword evidence="5" id="KW-0552">Olfaction</keyword>
<dbReference type="PANTHER" id="PTHR24242">
    <property type="entry name" value="G-PROTEIN COUPLED RECEPTOR"/>
    <property type="match status" value="1"/>
</dbReference>
<dbReference type="Proteomes" id="UP000694388">
    <property type="component" value="Unplaced"/>
</dbReference>
<dbReference type="InterPro" id="IPR000725">
    <property type="entry name" value="Olfact_rcpt"/>
</dbReference>
<evidence type="ECO:0000256" key="10">
    <source>
        <dbReference type="ARBA" id="ARBA00023170"/>
    </source>
</evidence>
<organism evidence="15 16">
    <name type="scientific">Eptatretus burgeri</name>
    <name type="common">Inshore hagfish</name>
    <dbReference type="NCBI Taxonomy" id="7764"/>
    <lineage>
        <taxon>Eukaryota</taxon>
        <taxon>Metazoa</taxon>
        <taxon>Chordata</taxon>
        <taxon>Craniata</taxon>
        <taxon>Vertebrata</taxon>
        <taxon>Cyclostomata</taxon>
        <taxon>Myxini</taxon>
        <taxon>Myxiniformes</taxon>
        <taxon>Myxinidae</taxon>
        <taxon>Eptatretinae</taxon>
        <taxon>Eptatretus</taxon>
    </lineage>
</organism>
<accession>A0A8C4N4A5</accession>
<evidence type="ECO:0000256" key="4">
    <source>
        <dbReference type="ARBA" id="ARBA00022692"/>
    </source>
</evidence>
<protein>
    <recommendedName>
        <fullName evidence="14">G-protein coupled receptors family 1 profile domain-containing protein</fullName>
    </recommendedName>
</protein>
<feature type="transmembrane region" description="Helical" evidence="13">
    <location>
        <begin position="42"/>
        <end position="65"/>
    </location>
</feature>
<keyword evidence="9" id="KW-1015">Disulfide bond</keyword>
<keyword evidence="16" id="KW-1185">Reference proteome</keyword>
<evidence type="ECO:0000256" key="12">
    <source>
        <dbReference type="ARBA" id="ARBA00023224"/>
    </source>
</evidence>
<evidence type="ECO:0000256" key="11">
    <source>
        <dbReference type="ARBA" id="ARBA00023180"/>
    </source>
</evidence>
<keyword evidence="12" id="KW-0807">Transducer</keyword>
<keyword evidence="10" id="KW-0675">Receptor</keyword>
<evidence type="ECO:0000256" key="1">
    <source>
        <dbReference type="ARBA" id="ARBA00004651"/>
    </source>
</evidence>
<evidence type="ECO:0000256" key="2">
    <source>
        <dbReference type="ARBA" id="ARBA00022475"/>
    </source>
</evidence>
<dbReference type="GO" id="GO:0005886">
    <property type="term" value="C:plasma membrane"/>
    <property type="evidence" value="ECO:0007669"/>
    <property type="project" value="UniProtKB-SubCell"/>
</dbReference>
<dbReference type="GO" id="GO:0004984">
    <property type="term" value="F:olfactory receptor activity"/>
    <property type="evidence" value="ECO:0007669"/>
    <property type="project" value="InterPro"/>
</dbReference>
<comment type="subcellular location">
    <subcellularLocation>
        <location evidence="1">Cell membrane</location>
        <topology evidence="1">Multi-pass membrane protein</topology>
    </subcellularLocation>
</comment>
<dbReference type="SUPFAM" id="SSF81321">
    <property type="entry name" value="Family A G protein-coupled receptor-like"/>
    <property type="match status" value="1"/>
</dbReference>
<dbReference type="AlphaFoldDB" id="A0A8C4N4A5"/>
<reference evidence="15" key="1">
    <citation type="submission" date="2025-08" db="UniProtKB">
        <authorList>
            <consortium name="Ensembl"/>
        </authorList>
    </citation>
    <scope>IDENTIFICATION</scope>
</reference>
<keyword evidence="7" id="KW-0297">G-protein coupled receptor</keyword>
<evidence type="ECO:0000256" key="7">
    <source>
        <dbReference type="ARBA" id="ARBA00023040"/>
    </source>
</evidence>
<dbReference type="PANTHER" id="PTHR24242:SF253">
    <property type="entry name" value="OLFACTORY RECEPTOR-RELATED"/>
    <property type="match status" value="1"/>
</dbReference>
<name>A0A8C4N4A5_EPTBU</name>
<dbReference type="InterPro" id="IPR017452">
    <property type="entry name" value="GPCR_Rhodpsn_7TM"/>
</dbReference>
<keyword evidence="11" id="KW-0325">Glycoprotein</keyword>
<feature type="transmembrane region" description="Helical" evidence="13">
    <location>
        <begin position="71"/>
        <end position="92"/>
    </location>
</feature>
<proteinExistence type="predicted"/>
<feature type="transmembrane region" description="Helical" evidence="13">
    <location>
        <begin position="213"/>
        <end position="234"/>
    </location>
</feature>
<evidence type="ECO:0000256" key="6">
    <source>
        <dbReference type="ARBA" id="ARBA00022989"/>
    </source>
</evidence>
<feature type="transmembrane region" description="Helical" evidence="13">
    <location>
        <begin position="184"/>
        <end position="201"/>
    </location>
</feature>
<dbReference type="OMA" id="RITEPYM"/>
<sequence>MLESMLKNKQRITEPYMHPTFITLDASLFPIEGPWRMIIHSLVPLALFAVMLNLGVLGACVMRRFDKPMVFYISLCVIADTLWVCVITATFVRGLLGVKRRVYFNECLGHVYSIDCVAHSQLLIQWIMDVDRYWAIFWPYSYARFMSKKRGMFFLAFCLISSGIIIKMFNGIFASLLYFCKHELIISEAVCMVGFLLKISCGGKTSANLHVLIVTYSLYILLTTTIIFTSWRIIHTCTKSSSSKFSNKAVHTCFTQIMAFVVKIGSRMAFVISVRLGDHGIPFRLILYIICMFAAPIADPLIYGLRTKEIREPFTRLYQRYGCLLVST</sequence>
<dbReference type="PROSITE" id="PS50262">
    <property type="entry name" value="G_PROTEIN_RECEP_F1_2"/>
    <property type="match status" value="1"/>
</dbReference>
<evidence type="ECO:0000313" key="15">
    <source>
        <dbReference type="Ensembl" id="ENSEBUP00000001431.1"/>
    </source>
</evidence>
<evidence type="ECO:0000256" key="9">
    <source>
        <dbReference type="ARBA" id="ARBA00023157"/>
    </source>
</evidence>
<dbReference type="Gene3D" id="1.20.1070.10">
    <property type="entry name" value="Rhodopsin 7-helix transmembrane proteins"/>
    <property type="match status" value="1"/>
</dbReference>
<keyword evidence="8 13" id="KW-0472">Membrane</keyword>
<feature type="domain" description="G-protein coupled receptors family 1 profile" evidence="14">
    <location>
        <begin position="52"/>
        <end position="303"/>
    </location>
</feature>
<keyword evidence="6 13" id="KW-1133">Transmembrane helix</keyword>
<evidence type="ECO:0000313" key="16">
    <source>
        <dbReference type="Proteomes" id="UP000694388"/>
    </source>
</evidence>